<dbReference type="SUPFAM" id="SSF49599">
    <property type="entry name" value="TRAF domain-like"/>
    <property type="match status" value="1"/>
</dbReference>
<proteinExistence type="predicted"/>
<dbReference type="InterPro" id="IPR055327">
    <property type="entry name" value="TRAF1A/B"/>
</dbReference>
<reference evidence="4 5" key="1">
    <citation type="submission" date="2020-09" db="EMBL/GenBank/DDBJ databases">
        <authorList>
            <person name="Ashkenazy H."/>
        </authorList>
    </citation>
    <scope>NUCLEOTIDE SEQUENCE [LARGE SCALE GENOMIC DNA]</scope>
    <source>
        <strain evidence="5">cv. Cdm-0</strain>
    </source>
</reference>
<feature type="domain" description="MATH" evidence="3">
    <location>
        <begin position="1"/>
        <end position="144"/>
    </location>
</feature>
<dbReference type="CDD" id="cd00121">
    <property type="entry name" value="MATH"/>
    <property type="match status" value="1"/>
</dbReference>
<organism evidence="4 5">
    <name type="scientific">Arabidopsis thaliana</name>
    <name type="common">Mouse-ear cress</name>
    <dbReference type="NCBI Taxonomy" id="3702"/>
    <lineage>
        <taxon>Eukaryota</taxon>
        <taxon>Viridiplantae</taxon>
        <taxon>Streptophyta</taxon>
        <taxon>Embryophyta</taxon>
        <taxon>Tracheophyta</taxon>
        <taxon>Spermatophyta</taxon>
        <taxon>Magnoliopsida</taxon>
        <taxon>eudicotyledons</taxon>
        <taxon>Gunneridae</taxon>
        <taxon>Pentapetalae</taxon>
        <taxon>rosids</taxon>
        <taxon>malvids</taxon>
        <taxon>Brassicales</taxon>
        <taxon>Brassicaceae</taxon>
        <taxon>Camelineae</taxon>
        <taxon>Arabidopsis</taxon>
    </lineage>
</organism>
<evidence type="ECO:0000259" key="3">
    <source>
        <dbReference type="PROSITE" id="PS50144"/>
    </source>
</evidence>
<evidence type="ECO:0000313" key="4">
    <source>
        <dbReference type="EMBL" id="CAD5328076.1"/>
    </source>
</evidence>
<keyword evidence="1" id="KW-0175">Coiled coil</keyword>
<protein>
    <submittedName>
        <fullName evidence="4">(thale cress) hypothetical protein</fullName>
    </submittedName>
</protein>
<dbReference type="Gene3D" id="2.60.210.10">
    <property type="entry name" value="Apoptosis, Tumor Necrosis Factor Receptor Associated Protein 2, Chain A"/>
    <property type="match status" value="1"/>
</dbReference>
<gene>
    <name evidence="4" type="ORF">AT9943_LOCUS15748</name>
</gene>
<evidence type="ECO:0000256" key="1">
    <source>
        <dbReference type="SAM" id="Coils"/>
    </source>
</evidence>
<evidence type="ECO:0000256" key="2">
    <source>
        <dbReference type="SAM" id="MobiDB-lite"/>
    </source>
</evidence>
<accession>A0A7G2F0S7</accession>
<dbReference type="PROSITE" id="PS50144">
    <property type="entry name" value="MATH"/>
    <property type="match status" value="1"/>
</dbReference>
<dbReference type="PANTHER" id="PTHR47477:SF8">
    <property type="entry name" value="TNF RECEPTOR-ASSOCIATED FACTOR HOMOLOG 1A"/>
    <property type="match status" value="1"/>
</dbReference>
<evidence type="ECO:0000313" key="5">
    <source>
        <dbReference type="Proteomes" id="UP000516314"/>
    </source>
</evidence>
<dbReference type="AlphaFoldDB" id="A0A7G2F0S7"/>
<feature type="region of interest" description="Disordered" evidence="2">
    <location>
        <begin position="1"/>
        <end position="20"/>
    </location>
</feature>
<dbReference type="InterPro" id="IPR002083">
    <property type="entry name" value="MATH/TRAF_dom"/>
</dbReference>
<dbReference type="Proteomes" id="UP000516314">
    <property type="component" value="Chromosome 4"/>
</dbReference>
<dbReference type="EMBL" id="LR881469">
    <property type="protein sequence ID" value="CAD5328076.1"/>
    <property type="molecule type" value="Genomic_DNA"/>
</dbReference>
<dbReference type="InterPro" id="IPR008974">
    <property type="entry name" value="TRAF-like"/>
</dbReference>
<sequence length="436" mass="50990">MSEITNNETSGEGTLTNNVNDCGSNPSELYGTFTWKIHKFSQINERSVAMFLRLVATDGVDVSNCLSLFLCVANYEKLLPGWSHLAQFSVAVENKDPKKSKIADTLHQFWKKEHDWGWKKFIELPKLQDGFIDKFDSLSLKAQVQVIRECVNRPFRCLDGQYRKELLTVYLEKVEKMFMSFVEEKRSKLMKVIDDKKRWKSLCVFWLGMDHNARLEISSEKMDVILKQVVKHFFVKNEVTSTLLMDFLFYRLKSLEEKRRRLETLVRVVAKEVINSNQSESAMKNLEEETKKERTNDDKEFALKINEDETKNERTIDAMEFEASIAYVVNDMLGVTDPLLRLERFVLAPLPEMGSPKLLQVSNLRIQHNMEPDEKQLADYGRWALEVFVLDHIFCNKIEFTYEETIALKRQEELIHEEEAEKNTKLKNIFVGKKVN</sequence>
<name>A0A7G2F0S7_ARATH</name>
<feature type="coiled-coil region" evidence="1">
    <location>
        <begin position="252"/>
        <end position="296"/>
    </location>
</feature>
<dbReference type="Pfam" id="PF22486">
    <property type="entry name" value="MATH_2"/>
    <property type="match status" value="1"/>
</dbReference>
<dbReference type="PANTHER" id="PTHR47477">
    <property type="entry name" value="TNF RECEPTOR-ASSOCIATED FACTOR HOMOLOG 1A"/>
    <property type="match status" value="1"/>
</dbReference>